<dbReference type="InterPro" id="IPR011146">
    <property type="entry name" value="HIT-like"/>
</dbReference>
<dbReference type="InterPro" id="IPR036265">
    <property type="entry name" value="HIT-like_sf"/>
</dbReference>
<dbReference type="EMBL" id="JXTB01000055">
    <property type="protein sequence ID" value="PON69536.1"/>
    <property type="molecule type" value="Genomic_DNA"/>
</dbReference>
<accession>A0A2P5D8F7</accession>
<dbReference type="PANTHER" id="PTHR46243:SF5">
    <property type="entry name" value="BIS(5'-ADENOSYL)-TRIPHOSPHATASE"/>
    <property type="match status" value="1"/>
</dbReference>
<dbReference type="OrthoDB" id="680339at2759"/>
<dbReference type="STRING" id="3476.A0A2P5D8F7"/>
<organism evidence="5 6">
    <name type="scientific">Parasponia andersonii</name>
    <name type="common">Sponia andersonii</name>
    <dbReference type="NCBI Taxonomy" id="3476"/>
    <lineage>
        <taxon>Eukaryota</taxon>
        <taxon>Viridiplantae</taxon>
        <taxon>Streptophyta</taxon>
        <taxon>Embryophyta</taxon>
        <taxon>Tracheophyta</taxon>
        <taxon>Spermatophyta</taxon>
        <taxon>Magnoliopsida</taxon>
        <taxon>eudicotyledons</taxon>
        <taxon>Gunneridae</taxon>
        <taxon>Pentapetalae</taxon>
        <taxon>rosids</taxon>
        <taxon>fabids</taxon>
        <taxon>Rosales</taxon>
        <taxon>Cannabaceae</taxon>
        <taxon>Parasponia</taxon>
    </lineage>
</organism>
<comment type="caution">
    <text evidence="5">The sequence shown here is derived from an EMBL/GenBank/DDBJ whole genome shotgun (WGS) entry which is preliminary data.</text>
</comment>
<feature type="domain" description="HIT" evidence="4">
    <location>
        <begin position="67"/>
        <end position="142"/>
    </location>
</feature>
<keyword evidence="1" id="KW-0547">Nucleotide-binding</keyword>
<evidence type="ECO:0000256" key="2">
    <source>
        <dbReference type="ARBA" id="ARBA00022801"/>
    </source>
</evidence>
<evidence type="ECO:0000259" key="4">
    <source>
        <dbReference type="PROSITE" id="PS51084"/>
    </source>
</evidence>
<dbReference type="Gene3D" id="3.30.428.10">
    <property type="entry name" value="HIT-like"/>
    <property type="match status" value="1"/>
</dbReference>
<dbReference type="SUPFAM" id="SSF54197">
    <property type="entry name" value="HIT-like"/>
    <property type="match status" value="1"/>
</dbReference>
<dbReference type="PROSITE" id="PS51084">
    <property type="entry name" value="HIT_2"/>
    <property type="match status" value="1"/>
</dbReference>
<dbReference type="InterPro" id="IPR051884">
    <property type="entry name" value="Bis(5'-adenosyl)-TPase_reg"/>
</dbReference>
<keyword evidence="6" id="KW-1185">Reference proteome</keyword>
<dbReference type="FunFam" id="3.30.428.10:FF:000011">
    <property type="entry name" value="Fragile histidine triad"/>
    <property type="match status" value="1"/>
</dbReference>
<dbReference type="PANTHER" id="PTHR46243">
    <property type="entry name" value="BIS(5'-ADENOSYL)-TRIPHOSPHATASE"/>
    <property type="match status" value="1"/>
</dbReference>
<feature type="short sequence motif" description="Histidine triad motif" evidence="3">
    <location>
        <begin position="127"/>
        <end position="131"/>
    </location>
</feature>
<reference evidence="6" key="1">
    <citation type="submission" date="2016-06" db="EMBL/GenBank/DDBJ databases">
        <title>Parallel loss of symbiosis genes in relatives of nitrogen-fixing non-legume Parasponia.</title>
        <authorList>
            <person name="Van Velzen R."/>
            <person name="Holmer R."/>
            <person name="Bu F."/>
            <person name="Rutten L."/>
            <person name="Van Zeijl A."/>
            <person name="Liu W."/>
            <person name="Santuari L."/>
            <person name="Cao Q."/>
            <person name="Sharma T."/>
            <person name="Shen D."/>
            <person name="Roswanjaya Y."/>
            <person name="Wardhani T."/>
            <person name="Kalhor M.S."/>
            <person name="Jansen J."/>
            <person name="Van den Hoogen J."/>
            <person name="Gungor B."/>
            <person name="Hartog M."/>
            <person name="Hontelez J."/>
            <person name="Verver J."/>
            <person name="Yang W.-C."/>
            <person name="Schijlen E."/>
            <person name="Repin R."/>
            <person name="Schilthuizen M."/>
            <person name="Schranz E."/>
            <person name="Heidstra R."/>
            <person name="Miyata K."/>
            <person name="Fedorova E."/>
            <person name="Kohlen W."/>
            <person name="Bisseling T."/>
            <person name="Smit S."/>
            <person name="Geurts R."/>
        </authorList>
    </citation>
    <scope>NUCLEOTIDE SEQUENCE [LARGE SCALE GENOMIC DNA]</scope>
    <source>
        <strain evidence="6">cv. WU1-14</strain>
    </source>
</reference>
<gene>
    <name evidence="5" type="ORF">PanWU01x14_086590</name>
</gene>
<protein>
    <submittedName>
        <fullName evidence="5">Histidine triad (HIT) protein</fullName>
    </submittedName>
</protein>
<proteinExistence type="predicted"/>
<evidence type="ECO:0000256" key="3">
    <source>
        <dbReference type="PROSITE-ProRule" id="PRU00464"/>
    </source>
</evidence>
<keyword evidence="2" id="KW-0378">Hydrolase</keyword>
<dbReference type="GO" id="GO:0047627">
    <property type="term" value="F:adenylylsulfatase activity"/>
    <property type="evidence" value="ECO:0007669"/>
    <property type="project" value="UniProtKB-ARBA"/>
</dbReference>
<name>A0A2P5D8F7_PARAD</name>
<evidence type="ECO:0000313" key="5">
    <source>
        <dbReference type="EMBL" id="PON69536.1"/>
    </source>
</evidence>
<evidence type="ECO:0000313" key="6">
    <source>
        <dbReference type="Proteomes" id="UP000237105"/>
    </source>
</evidence>
<dbReference type="Proteomes" id="UP000237105">
    <property type="component" value="Unassembled WGS sequence"/>
</dbReference>
<dbReference type="AlphaFoldDB" id="A0A2P5D8F7"/>
<sequence>MDTEKNYTFGPHKISIKDVFYTTHLSFAFVNLRPVLPGHILYLWRLNDIFGTDNLKINFLNLNINVHVLVSPKREVKRFVDLTADETNDLWITAHKIAVLKYHNLILYMIFVCTIKDGPQAGQSVPHVHIHILPRKVGDFERNDEIYDSDDNTKLKQKMDLDMERKDRSPEERALEAEEYRKLFL</sequence>
<dbReference type="GO" id="GO:0000166">
    <property type="term" value="F:nucleotide binding"/>
    <property type="evidence" value="ECO:0007669"/>
    <property type="project" value="UniProtKB-KW"/>
</dbReference>
<evidence type="ECO:0000256" key="1">
    <source>
        <dbReference type="ARBA" id="ARBA00022741"/>
    </source>
</evidence>
<dbReference type="Pfam" id="PF01230">
    <property type="entry name" value="HIT"/>
    <property type="match status" value="1"/>
</dbReference>